<feature type="compositionally biased region" description="Basic residues" evidence="1">
    <location>
        <begin position="63"/>
        <end position="76"/>
    </location>
</feature>
<protein>
    <recommendedName>
        <fullName evidence="4">PEGA domain-containing protein</fullName>
    </recommendedName>
</protein>
<evidence type="ECO:0008006" key="4">
    <source>
        <dbReference type="Google" id="ProtNLM"/>
    </source>
</evidence>
<accession>A0ABT5CIQ2</accession>
<evidence type="ECO:0000313" key="2">
    <source>
        <dbReference type="EMBL" id="MDC0685720.1"/>
    </source>
</evidence>
<name>A0ABT5CIQ2_9BACT</name>
<proteinExistence type="predicted"/>
<evidence type="ECO:0000313" key="3">
    <source>
        <dbReference type="Proteomes" id="UP001217485"/>
    </source>
</evidence>
<dbReference type="Proteomes" id="UP001217485">
    <property type="component" value="Unassembled WGS sequence"/>
</dbReference>
<dbReference type="RefSeq" id="WP_272104173.1">
    <property type="nucleotide sequence ID" value="NZ_JAQNDK010000007.1"/>
</dbReference>
<reference evidence="2 3" key="1">
    <citation type="submission" date="2023-01" db="EMBL/GenBank/DDBJ databases">
        <title>Minimal conservation of predation-associated metabolite biosynthetic gene clusters underscores biosynthetic potential of Myxococcota including descriptions for ten novel species: Archangium lansinium sp. nov., Myxococcus landrumus sp. nov., Nannocystis bai.</title>
        <authorList>
            <person name="Ahearne A."/>
            <person name="Stevens C."/>
            <person name="Dowd S."/>
        </authorList>
    </citation>
    <scope>NUCLEOTIDE SEQUENCE [LARGE SCALE GENOMIC DNA]</scope>
    <source>
        <strain evidence="2 3">WIWO2</strain>
    </source>
</reference>
<gene>
    <name evidence="2" type="ORF">POL72_48905</name>
</gene>
<dbReference type="EMBL" id="JAQNDK010000007">
    <property type="protein sequence ID" value="MDC0685720.1"/>
    <property type="molecule type" value="Genomic_DNA"/>
</dbReference>
<organism evidence="2 3">
    <name type="scientific">Sorangium atrum</name>
    <dbReference type="NCBI Taxonomy" id="2995308"/>
    <lineage>
        <taxon>Bacteria</taxon>
        <taxon>Pseudomonadati</taxon>
        <taxon>Myxococcota</taxon>
        <taxon>Polyangia</taxon>
        <taxon>Polyangiales</taxon>
        <taxon>Polyangiaceae</taxon>
        <taxon>Sorangium</taxon>
    </lineage>
</organism>
<comment type="caution">
    <text evidence="2">The sequence shown here is derived from an EMBL/GenBank/DDBJ whole genome shotgun (WGS) entry which is preliminary data.</text>
</comment>
<feature type="region of interest" description="Disordered" evidence="1">
    <location>
        <begin position="29"/>
        <end position="106"/>
    </location>
</feature>
<evidence type="ECO:0000256" key="1">
    <source>
        <dbReference type="SAM" id="MobiDB-lite"/>
    </source>
</evidence>
<sequence length="170" mass="18027">MPPRSPLVALGTAVMAIIQGATSSNTLVPSALAQAPRRPDDDGDDDPLLLTAPGIQQPMYLAHRSHRSHQSHRSHSSHYSGGHGSGWRGSYEEPAPEPPPPPPKPAVVSLVAYPGGRIFVDGKLVGTDSTATLVLASGTHEVRVVNQFVGDTNTRIFLSEGQTGMIVIQW</sequence>
<keyword evidence="3" id="KW-1185">Reference proteome</keyword>
<feature type="compositionally biased region" description="Pro residues" evidence="1">
    <location>
        <begin position="96"/>
        <end position="105"/>
    </location>
</feature>